<sequence>MVQNRVTLSWRNISKNIRSHKKSVTQYQTLLNQASLWAHHSTHKLSKNNSLERCDSKTWHC</sequence>
<organism evidence="1 2">
    <name type="scientific">Candidatus Thiomargarita nelsonii</name>
    <dbReference type="NCBI Taxonomy" id="1003181"/>
    <lineage>
        <taxon>Bacteria</taxon>
        <taxon>Pseudomonadati</taxon>
        <taxon>Pseudomonadota</taxon>
        <taxon>Gammaproteobacteria</taxon>
        <taxon>Thiotrichales</taxon>
        <taxon>Thiotrichaceae</taxon>
        <taxon>Thiomargarita</taxon>
    </lineage>
</organism>
<accession>A0A176RU46</accession>
<dbReference type="EMBL" id="LUTY01002872">
    <property type="protein sequence ID" value="OAD19264.1"/>
    <property type="molecule type" value="Genomic_DNA"/>
</dbReference>
<dbReference type="Proteomes" id="UP000076962">
    <property type="component" value="Unassembled WGS sequence"/>
</dbReference>
<proteinExistence type="predicted"/>
<name>A0A176RU46_9GAMM</name>
<protein>
    <submittedName>
        <fullName evidence="1">Uncharacterized protein</fullName>
    </submittedName>
</protein>
<reference evidence="1 2" key="1">
    <citation type="submission" date="2016-05" db="EMBL/GenBank/DDBJ databases">
        <title>Single-cell genome of chain-forming Candidatus Thiomargarita nelsonii and comparison to other large sulfur-oxidizing bacteria.</title>
        <authorList>
            <person name="Winkel M."/>
            <person name="Salman V."/>
            <person name="Woyke T."/>
            <person name="Schulz-Vogt H."/>
            <person name="Richter M."/>
            <person name="Flood B."/>
            <person name="Bailey J."/>
            <person name="Amann R."/>
            <person name="Mussmann M."/>
        </authorList>
    </citation>
    <scope>NUCLEOTIDE SEQUENCE [LARGE SCALE GENOMIC DNA]</scope>
    <source>
        <strain evidence="1 2">THI036</strain>
    </source>
</reference>
<evidence type="ECO:0000313" key="1">
    <source>
        <dbReference type="EMBL" id="OAD19264.1"/>
    </source>
</evidence>
<dbReference type="AlphaFoldDB" id="A0A176RU46"/>
<evidence type="ECO:0000313" key="2">
    <source>
        <dbReference type="Proteomes" id="UP000076962"/>
    </source>
</evidence>
<keyword evidence="2" id="KW-1185">Reference proteome</keyword>
<gene>
    <name evidence="1" type="ORF">THIOM_005110</name>
</gene>
<comment type="caution">
    <text evidence="1">The sequence shown here is derived from an EMBL/GenBank/DDBJ whole genome shotgun (WGS) entry which is preliminary data.</text>
</comment>